<dbReference type="GO" id="GO:0003677">
    <property type="term" value="F:DNA binding"/>
    <property type="evidence" value="ECO:0007669"/>
    <property type="project" value="UniProtKB-KW"/>
</dbReference>
<keyword evidence="2" id="KW-0805">Transcription regulation</keyword>
<evidence type="ECO:0000256" key="1">
    <source>
        <dbReference type="ARBA" id="ARBA00004123"/>
    </source>
</evidence>
<gene>
    <name evidence="8" type="ORF">AABB24_009141</name>
</gene>
<feature type="domain" description="MADS-box" evidence="7">
    <location>
        <begin position="26"/>
        <end position="61"/>
    </location>
</feature>
<dbReference type="Pfam" id="PF00319">
    <property type="entry name" value="SRF-TF"/>
    <property type="match status" value="1"/>
</dbReference>
<dbReference type="EMBL" id="JBJKTR010000005">
    <property type="protein sequence ID" value="KAL3368115.1"/>
    <property type="molecule type" value="Genomic_DNA"/>
</dbReference>
<evidence type="ECO:0000256" key="2">
    <source>
        <dbReference type="ARBA" id="ARBA00023015"/>
    </source>
</evidence>
<comment type="subcellular location">
    <subcellularLocation>
        <location evidence="1">Nucleus</location>
    </subcellularLocation>
</comment>
<dbReference type="InterPro" id="IPR036879">
    <property type="entry name" value="TF_MADSbox_sf"/>
</dbReference>
<accession>A0ABD2UI68</accession>
<evidence type="ECO:0000256" key="6">
    <source>
        <dbReference type="SAM" id="Coils"/>
    </source>
</evidence>
<dbReference type="AlphaFoldDB" id="A0ABD2UI68"/>
<keyword evidence="9" id="KW-1185">Reference proteome</keyword>
<proteinExistence type="predicted"/>
<protein>
    <recommendedName>
        <fullName evidence="7">MADS-box domain-containing protein</fullName>
    </recommendedName>
</protein>
<evidence type="ECO:0000259" key="7">
    <source>
        <dbReference type="Pfam" id="PF00319"/>
    </source>
</evidence>
<dbReference type="Gene3D" id="3.40.1810.10">
    <property type="entry name" value="Transcription factor, MADS-box"/>
    <property type="match status" value="1"/>
</dbReference>
<evidence type="ECO:0000256" key="3">
    <source>
        <dbReference type="ARBA" id="ARBA00023125"/>
    </source>
</evidence>
<keyword evidence="6" id="KW-0175">Coiled coil</keyword>
<sequence length="177" mass="21281">PFDHPSYLIKYIFLFLLVTTKKMSIERKVAYEKNRKEFFKMARELSASHGVEIASVFYSDYHKKPLVYPNHVVAIKTFEKFRKLSMQEKFKTMVTQLEVIQQLKTEKLEELQKLREKNKRKELTIKLDKMKIEDFSVDMINLEDLNDWIYVMREYLKEIKEIMKARVDKEGSISNIS</sequence>
<feature type="coiled-coil region" evidence="6">
    <location>
        <begin position="97"/>
        <end position="133"/>
    </location>
</feature>
<evidence type="ECO:0000256" key="5">
    <source>
        <dbReference type="ARBA" id="ARBA00023242"/>
    </source>
</evidence>
<name>A0ABD2UI68_9SOLN</name>
<evidence type="ECO:0000256" key="4">
    <source>
        <dbReference type="ARBA" id="ARBA00023163"/>
    </source>
</evidence>
<dbReference type="InterPro" id="IPR002100">
    <property type="entry name" value="TF_MADSbox"/>
</dbReference>
<feature type="non-terminal residue" evidence="8">
    <location>
        <position position="1"/>
    </location>
</feature>
<evidence type="ECO:0000313" key="9">
    <source>
        <dbReference type="Proteomes" id="UP001627284"/>
    </source>
</evidence>
<dbReference type="SUPFAM" id="SSF55455">
    <property type="entry name" value="SRF-like"/>
    <property type="match status" value="1"/>
</dbReference>
<reference evidence="8 9" key="1">
    <citation type="submission" date="2024-05" db="EMBL/GenBank/DDBJ databases">
        <title>De novo assembly of an allotetraploid wild potato.</title>
        <authorList>
            <person name="Hosaka A.J."/>
        </authorList>
    </citation>
    <scope>NUCLEOTIDE SEQUENCE [LARGE SCALE GENOMIC DNA]</scope>
    <source>
        <tissue evidence="8">Young leaves</tissue>
    </source>
</reference>
<dbReference type="Proteomes" id="UP001627284">
    <property type="component" value="Unassembled WGS sequence"/>
</dbReference>
<organism evidence="8 9">
    <name type="scientific">Solanum stoloniferum</name>
    <dbReference type="NCBI Taxonomy" id="62892"/>
    <lineage>
        <taxon>Eukaryota</taxon>
        <taxon>Viridiplantae</taxon>
        <taxon>Streptophyta</taxon>
        <taxon>Embryophyta</taxon>
        <taxon>Tracheophyta</taxon>
        <taxon>Spermatophyta</taxon>
        <taxon>Magnoliopsida</taxon>
        <taxon>eudicotyledons</taxon>
        <taxon>Gunneridae</taxon>
        <taxon>Pentapetalae</taxon>
        <taxon>asterids</taxon>
        <taxon>lamiids</taxon>
        <taxon>Solanales</taxon>
        <taxon>Solanaceae</taxon>
        <taxon>Solanoideae</taxon>
        <taxon>Solaneae</taxon>
        <taxon>Solanum</taxon>
    </lineage>
</organism>
<evidence type="ECO:0000313" key="8">
    <source>
        <dbReference type="EMBL" id="KAL3368115.1"/>
    </source>
</evidence>
<dbReference type="GO" id="GO:0005634">
    <property type="term" value="C:nucleus"/>
    <property type="evidence" value="ECO:0007669"/>
    <property type="project" value="UniProtKB-SubCell"/>
</dbReference>
<keyword evidence="4" id="KW-0804">Transcription</keyword>
<keyword evidence="3" id="KW-0238">DNA-binding</keyword>
<comment type="caution">
    <text evidence="8">The sequence shown here is derived from an EMBL/GenBank/DDBJ whole genome shotgun (WGS) entry which is preliminary data.</text>
</comment>
<keyword evidence="5" id="KW-0539">Nucleus</keyword>